<dbReference type="EMBL" id="BPLR01004485">
    <property type="protein sequence ID" value="GIX95243.1"/>
    <property type="molecule type" value="Genomic_DNA"/>
</dbReference>
<dbReference type="Proteomes" id="UP001054945">
    <property type="component" value="Unassembled WGS sequence"/>
</dbReference>
<comment type="caution">
    <text evidence="1">The sequence shown here is derived from an EMBL/GenBank/DDBJ whole genome shotgun (WGS) entry which is preliminary data.</text>
</comment>
<evidence type="ECO:0000313" key="2">
    <source>
        <dbReference type="Proteomes" id="UP001054945"/>
    </source>
</evidence>
<sequence length="133" mass="14809">MSTTVNVQCAVYHSEVCVVVTAGETSHHTVHSIWVAFVALWQTFWRWASSVLLVMPVGRGTLCLVDHLHSQKSGCQIGILRPCVIKTPRCNDTPSASKLLEHCTPMQQPPTCIATSAVYLSWQQQRLLRDVHS</sequence>
<organism evidence="1 2">
    <name type="scientific">Caerostris extrusa</name>
    <name type="common">Bark spider</name>
    <name type="synonym">Caerostris bankana</name>
    <dbReference type="NCBI Taxonomy" id="172846"/>
    <lineage>
        <taxon>Eukaryota</taxon>
        <taxon>Metazoa</taxon>
        <taxon>Ecdysozoa</taxon>
        <taxon>Arthropoda</taxon>
        <taxon>Chelicerata</taxon>
        <taxon>Arachnida</taxon>
        <taxon>Araneae</taxon>
        <taxon>Araneomorphae</taxon>
        <taxon>Entelegynae</taxon>
        <taxon>Araneoidea</taxon>
        <taxon>Araneidae</taxon>
        <taxon>Caerostris</taxon>
    </lineage>
</organism>
<gene>
    <name evidence="1" type="ORF">CEXT_525811</name>
</gene>
<evidence type="ECO:0000313" key="1">
    <source>
        <dbReference type="EMBL" id="GIX95243.1"/>
    </source>
</evidence>
<dbReference type="AlphaFoldDB" id="A0AAV4PFN6"/>
<protein>
    <submittedName>
        <fullName evidence="1">Uncharacterized protein</fullName>
    </submittedName>
</protein>
<keyword evidence="2" id="KW-1185">Reference proteome</keyword>
<name>A0AAV4PFN6_CAEEX</name>
<proteinExistence type="predicted"/>
<accession>A0AAV4PFN6</accession>
<reference evidence="1 2" key="1">
    <citation type="submission" date="2021-06" db="EMBL/GenBank/DDBJ databases">
        <title>Caerostris extrusa draft genome.</title>
        <authorList>
            <person name="Kono N."/>
            <person name="Arakawa K."/>
        </authorList>
    </citation>
    <scope>NUCLEOTIDE SEQUENCE [LARGE SCALE GENOMIC DNA]</scope>
</reference>